<dbReference type="PIRSF" id="PIRSF005639">
    <property type="entry name" value="Glut_amidoT_SNO"/>
    <property type="match status" value="1"/>
</dbReference>
<dbReference type="UniPathway" id="UPA00245"/>
<dbReference type="FunFam" id="3.40.50.880:FF:000010">
    <property type="entry name" value="uncharacterized protein LOC100176842 isoform X2"/>
    <property type="match status" value="1"/>
</dbReference>
<evidence type="ECO:0000256" key="5">
    <source>
        <dbReference type="ARBA" id="ARBA00023239"/>
    </source>
</evidence>
<comment type="catalytic activity">
    <reaction evidence="7 10">
        <text>L-glutamine + H2O = L-glutamate + NH4(+)</text>
        <dbReference type="Rhea" id="RHEA:15889"/>
        <dbReference type="ChEBI" id="CHEBI:15377"/>
        <dbReference type="ChEBI" id="CHEBI:28938"/>
        <dbReference type="ChEBI" id="CHEBI:29985"/>
        <dbReference type="ChEBI" id="CHEBI:58359"/>
        <dbReference type="EC" id="3.5.1.2"/>
    </reaction>
</comment>
<keyword evidence="5 10" id="KW-0456">Lyase</keyword>
<keyword evidence="2 10" id="KW-0378">Hydrolase</keyword>
<evidence type="ECO:0000256" key="6">
    <source>
        <dbReference type="ARBA" id="ARBA00047992"/>
    </source>
</evidence>
<feature type="binding site" evidence="10 12">
    <location>
        <begin position="133"/>
        <end position="134"/>
    </location>
    <ligand>
        <name>L-glutamine</name>
        <dbReference type="ChEBI" id="CHEBI:58359"/>
    </ligand>
</feature>
<feature type="binding site" evidence="10 12">
    <location>
        <begin position="47"/>
        <end position="49"/>
    </location>
    <ligand>
        <name>L-glutamine</name>
        <dbReference type="ChEBI" id="CHEBI:58359"/>
    </ligand>
</feature>
<dbReference type="Pfam" id="PF01174">
    <property type="entry name" value="SNO"/>
    <property type="match status" value="1"/>
</dbReference>
<evidence type="ECO:0000256" key="12">
    <source>
        <dbReference type="PIRSR" id="PIRSR005639-2"/>
    </source>
</evidence>
<keyword evidence="4 10" id="KW-0315">Glutamine amidotransferase</keyword>
<evidence type="ECO:0000256" key="4">
    <source>
        <dbReference type="ARBA" id="ARBA00022962"/>
    </source>
</evidence>
<dbReference type="GO" id="GO:0005829">
    <property type="term" value="C:cytosol"/>
    <property type="evidence" value="ECO:0007669"/>
    <property type="project" value="TreeGrafter"/>
</dbReference>
<dbReference type="NCBIfam" id="TIGR03800">
    <property type="entry name" value="PLP_synth_Pdx2"/>
    <property type="match status" value="1"/>
</dbReference>
<dbReference type="InterPro" id="IPR021196">
    <property type="entry name" value="PdxT/SNO_CS"/>
</dbReference>
<gene>
    <name evidence="10 13" type="primary">pdxT</name>
    <name evidence="13" type="ORF">FRC54_07690</name>
</gene>
<evidence type="ECO:0000256" key="11">
    <source>
        <dbReference type="PIRSR" id="PIRSR005639-1"/>
    </source>
</evidence>
<evidence type="ECO:0000256" key="10">
    <source>
        <dbReference type="HAMAP-Rule" id="MF_01615"/>
    </source>
</evidence>
<comment type="subunit">
    <text evidence="9 10">In the presence of PdxS, forms a dodecamer of heterodimers. Only shows activity in the heterodimer.</text>
</comment>
<dbReference type="InterPro" id="IPR002161">
    <property type="entry name" value="PdxT/SNO"/>
</dbReference>
<dbReference type="PROSITE" id="PS01236">
    <property type="entry name" value="PDXT_SNO_1"/>
    <property type="match status" value="1"/>
</dbReference>
<protein>
    <recommendedName>
        <fullName evidence="10">Pyridoxal 5'-phosphate synthase subunit PdxT</fullName>
        <ecNumber evidence="10">4.3.3.6</ecNumber>
    </recommendedName>
    <alternativeName>
        <fullName evidence="10">Pdx2</fullName>
    </alternativeName>
    <alternativeName>
        <fullName evidence="10">Pyridoxal 5'-phosphate synthase glutaminase subunit</fullName>
        <ecNumber evidence="10">3.5.1.2</ecNumber>
    </alternativeName>
</protein>
<dbReference type="AlphaFoldDB" id="A0A6N7IZK9"/>
<comment type="catalytic activity">
    <reaction evidence="6 10">
        <text>aldehydo-D-ribose 5-phosphate + D-glyceraldehyde 3-phosphate + L-glutamine = pyridoxal 5'-phosphate + L-glutamate + phosphate + 3 H2O + H(+)</text>
        <dbReference type="Rhea" id="RHEA:31507"/>
        <dbReference type="ChEBI" id="CHEBI:15377"/>
        <dbReference type="ChEBI" id="CHEBI:15378"/>
        <dbReference type="ChEBI" id="CHEBI:29985"/>
        <dbReference type="ChEBI" id="CHEBI:43474"/>
        <dbReference type="ChEBI" id="CHEBI:58273"/>
        <dbReference type="ChEBI" id="CHEBI:58359"/>
        <dbReference type="ChEBI" id="CHEBI:59776"/>
        <dbReference type="ChEBI" id="CHEBI:597326"/>
        <dbReference type="EC" id="4.3.3.6"/>
    </reaction>
</comment>
<accession>A0A6N7IZK9</accession>
<dbReference type="Gene3D" id="3.40.50.880">
    <property type="match status" value="1"/>
</dbReference>
<feature type="active site" description="Nucleophile" evidence="10 11">
    <location>
        <position position="79"/>
    </location>
</feature>
<evidence type="ECO:0000313" key="13">
    <source>
        <dbReference type="EMBL" id="MQN01786.1"/>
    </source>
</evidence>
<keyword evidence="3 10" id="KW-0663">Pyridoxal phosphate</keyword>
<name>A0A6N7IZK9_9FIRM</name>
<dbReference type="GO" id="GO:1903600">
    <property type="term" value="C:glutaminase complex"/>
    <property type="evidence" value="ECO:0007669"/>
    <property type="project" value="TreeGrafter"/>
</dbReference>
<evidence type="ECO:0000256" key="1">
    <source>
        <dbReference type="ARBA" id="ARBA00008345"/>
    </source>
</evidence>
<comment type="similarity">
    <text evidence="1 10">Belongs to the glutaminase PdxT/SNO family.</text>
</comment>
<feature type="active site" description="Charge relay system" evidence="10 11">
    <location>
        <position position="171"/>
    </location>
</feature>
<evidence type="ECO:0000256" key="9">
    <source>
        <dbReference type="ARBA" id="ARBA00064749"/>
    </source>
</evidence>
<feature type="active site" description="Charge relay system" evidence="10 11">
    <location>
        <position position="169"/>
    </location>
</feature>
<dbReference type="GO" id="GO:0042823">
    <property type="term" value="P:pyridoxal phosphate biosynthetic process"/>
    <property type="evidence" value="ECO:0007669"/>
    <property type="project" value="UniProtKB-UniRule"/>
</dbReference>
<dbReference type="GO" id="GO:0036381">
    <property type="term" value="F:pyridoxal 5'-phosphate synthase (glutamine hydrolysing) activity"/>
    <property type="evidence" value="ECO:0007669"/>
    <property type="project" value="UniProtKB-UniRule"/>
</dbReference>
<dbReference type="CDD" id="cd01749">
    <property type="entry name" value="GATase1_PB"/>
    <property type="match status" value="1"/>
</dbReference>
<feature type="binding site" evidence="10 12">
    <location>
        <position position="106"/>
    </location>
    <ligand>
        <name>L-glutamine</name>
        <dbReference type="ChEBI" id="CHEBI:58359"/>
    </ligand>
</feature>
<evidence type="ECO:0000256" key="3">
    <source>
        <dbReference type="ARBA" id="ARBA00022898"/>
    </source>
</evidence>
<organism evidence="13 14">
    <name type="scientific">Candidatus Weimeria bifida</name>
    <dbReference type="NCBI Taxonomy" id="2599074"/>
    <lineage>
        <taxon>Bacteria</taxon>
        <taxon>Bacillati</taxon>
        <taxon>Bacillota</taxon>
        <taxon>Clostridia</taxon>
        <taxon>Lachnospirales</taxon>
        <taxon>Lachnospiraceae</taxon>
        <taxon>Candidatus Weimeria</taxon>
    </lineage>
</organism>
<dbReference type="GO" id="GO:0006543">
    <property type="term" value="P:L-glutamine catabolic process"/>
    <property type="evidence" value="ECO:0007669"/>
    <property type="project" value="UniProtKB-UniRule"/>
</dbReference>
<comment type="pathway">
    <text evidence="10">Cofactor biosynthesis; pyridoxal 5'-phosphate biosynthesis.</text>
</comment>
<dbReference type="InterPro" id="IPR029062">
    <property type="entry name" value="Class_I_gatase-like"/>
</dbReference>
<dbReference type="EC" id="3.5.1.2" evidence="10"/>
<comment type="function">
    <text evidence="8 10">Catalyzes the hydrolysis of glutamine to glutamate and ammonia as part of the biosynthesis of pyridoxal 5'-phosphate. The resulting ammonia molecule is channeled to the active site of PdxS.</text>
</comment>
<dbReference type="PANTHER" id="PTHR31559">
    <property type="entry name" value="PYRIDOXAL 5'-PHOSPHATE SYNTHASE SUBUNIT SNO"/>
    <property type="match status" value="1"/>
</dbReference>
<dbReference type="HAMAP" id="MF_01615">
    <property type="entry name" value="PdxT"/>
    <property type="match status" value="1"/>
</dbReference>
<sequence length="188" mass="20379">MKRVGVLALQGAFIEHEKMLSSLGADTVEIRQLRDLDGIDALVLPGGESTTCGKLLKDLGIMSPLREMLNNGLPVFGTCAGEILLAEKIDGKSSDYLATVPIDVKRNAYGRQLGSFNTVSEFKGIGEVPMTFIRAPYITSVGDGVEIKACVDGKIVGAEYNNELAISFHPEISGETSIHRYFLEKMVR</sequence>
<reference evidence="13" key="1">
    <citation type="journal article" date="2020" name="Appl. Environ. Microbiol.">
        <title>Medium-Chain Fatty Acid Synthesis by 'Candidatus Weimeria bifida' gen. nov., sp. nov., and 'Candidatus Pseudoramibacter fermentans' sp. nov.</title>
        <authorList>
            <person name="Scarborough M.J."/>
            <person name="Myers K.S."/>
            <person name="Donohue T.J."/>
            <person name="Noguera D.R."/>
        </authorList>
    </citation>
    <scope>NUCLEOTIDE SEQUENCE</scope>
    <source>
        <strain evidence="13">LCO1.1</strain>
    </source>
</reference>
<dbReference type="EMBL" id="VOGC01000006">
    <property type="protein sequence ID" value="MQN01786.1"/>
    <property type="molecule type" value="Genomic_DNA"/>
</dbReference>
<dbReference type="GO" id="GO:0008614">
    <property type="term" value="P:pyridoxine metabolic process"/>
    <property type="evidence" value="ECO:0007669"/>
    <property type="project" value="TreeGrafter"/>
</dbReference>
<evidence type="ECO:0000256" key="2">
    <source>
        <dbReference type="ARBA" id="ARBA00022801"/>
    </source>
</evidence>
<keyword evidence="14" id="KW-1185">Reference proteome</keyword>
<dbReference type="Proteomes" id="UP000460257">
    <property type="component" value="Unassembled WGS sequence"/>
</dbReference>
<dbReference type="SUPFAM" id="SSF52317">
    <property type="entry name" value="Class I glutamine amidotransferase-like"/>
    <property type="match status" value="1"/>
</dbReference>
<dbReference type="PROSITE" id="PS51273">
    <property type="entry name" value="GATASE_TYPE_1"/>
    <property type="match status" value="1"/>
</dbReference>
<dbReference type="PROSITE" id="PS51130">
    <property type="entry name" value="PDXT_SNO_2"/>
    <property type="match status" value="1"/>
</dbReference>
<dbReference type="GO" id="GO:0004359">
    <property type="term" value="F:glutaminase activity"/>
    <property type="evidence" value="ECO:0007669"/>
    <property type="project" value="UniProtKB-UniRule"/>
</dbReference>
<evidence type="ECO:0000313" key="14">
    <source>
        <dbReference type="Proteomes" id="UP000460257"/>
    </source>
</evidence>
<proteinExistence type="inferred from homology"/>
<evidence type="ECO:0000256" key="7">
    <source>
        <dbReference type="ARBA" id="ARBA00049534"/>
    </source>
</evidence>
<dbReference type="EC" id="4.3.3.6" evidence="10"/>
<comment type="caution">
    <text evidence="13">The sequence shown here is derived from an EMBL/GenBank/DDBJ whole genome shotgun (WGS) entry which is preliminary data.</text>
</comment>
<evidence type="ECO:0000256" key="8">
    <source>
        <dbReference type="ARBA" id="ARBA00054599"/>
    </source>
</evidence>
<dbReference type="PANTHER" id="PTHR31559:SF0">
    <property type="entry name" value="PYRIDOXAL 5'-PHOSPHATE SYNTHASE SUBUNIT SNO1-RELATED"/>
    <property type="match status" value="1"/>
</dbReference>